<evidence type="ECO:0000313" key="1">
    <source>
        <dbReference type="EMBL" id="KOF96059.1"/>
    </source>
</evidence>
<dbReference type="AlphaFoldDB" id="A0A0L8I3X3"/>
<gene>
    <name evidence="1" type="ORF">OCBIM_22036474mg</name>
</gene>
<protein>
    <submittedName>
        <fullName evidence="1">Uncharacterized protein</fullName>
    </submittedName>
</protein>
<sequence>MNFFIMHLYFPTSKYAKPADFVTLSNTLKICFADEIRIKLKQSKVTIHAFRKI</sequence>
<proteinExistence type="predicted"/>
<name>A0A0L8I3X3_OCTBM</name>
<dbReference type="EMBL" id="KQ416642">
    <property type="protein sequence ID" value="KOF96059.1"/>
    <property type="molecule type" value="Genomic_DNA"/>
</dbReference>
<reference evidence="1" key="1">
    <citation type="submission" date="2015-07" db="EMBL/GenBank/DDBJ databases">
        <title>MeaNS - Measles Nucleotide Surveillance Program.</title>
        <authorList>
            <person name="Tran T."/>
            <person name="Druce J."/>
        </authorList>
    </citation>
    <scope>NUCLEOTIDE SEQUENCE</scope>
    <source>
        <strain evidence="1">UCB-OBI-ISO-001</strain>
        <tissue evidence="1">Gonad</tissue>
    </source>
</reference>
<organism evidence="1">
    <name type="scientific">Octopus bimaculoides</name>
    <name type="common">California two-spotted octopus</name>
    <dbReference type="NCBI Taxonomy" id="37653"/>
    <lineage>
        <taxon>Eukaryota</taxon>
        <taxon>Metazoa</taxon>
        <taxon>Spiralia</taxon>
        <taxon>Lophotrochozoa</taxon>
        <taxon>Mollusca</taxon>
        <taxon>Cephalopoda</taxon>
        <taxon>Coleoidea</taxon>
        <taxon>Octopodiformes</taxon>
        <taxon>Octopoda</taxon>
        <taxon>Incirrata</taxon>
        <taxon>Octopodidae</taxon>
        <taxon>Octopus</taxon>
    </lineage>
</organism>
<accession>A0A0L8I3X3</accession>